<dbReference type="PROSITE" id="PS51257">
    <property type="entry name" value="PROKAR_LIPOPROTEIN"/>
    <property type="match status" value="1"/>
</dbReference>
<comment type="caution">
    <text evidence="1">The sequence shown here is derived from an EMBL/GenBank/DDBJ whole genome shotgun (WGS) entry which is preliminary data.</text>
</comment>
<accession>A0ABU7RH19</accession>
<gene>
    <name evidence="1" type="ORF">V2H41_08390</name>
</gene>
<dbReference type="RefSeq" id="WP_330974697.1">
    <property type="nucleotide sequence ID" value="NZ_JAZGLY010000004.1"/>
</dbReference>
<dbReference type="EMBL" id="JAZGLY010000004">
    <property type="protein sequence ID" value="MEE6187288.1"/>
    <property type="molecule type" value="Genomic_DNA"/>
</dbReference>
<organism evidence="1 2">
    <name type="scientific">Niabella digestorum</name>
    <dbReference type="NCBI Taxonomy" id="3117701"/>
    <lineage>
        <taxon>Bacteria</taxon>
        <taxon>Pseudomonadati</taxon>
        <taxon>Bacteroidota</taxon>
        <taxon>Chitinophagia</taxon>
        <taxon>Chitinophagales</taxon>
        <taxon>Chitinophagaceae</taxon>
        <taxon>Niabella</taxon>
    </lineage>
</organism>
<dbReference type="Proteomes" id="UP001357452">
    <property type="component" value="Unassembled WGS sequence"/>
</dbReference>
<proteinExistence type="predicted"/>
<reference evidence="1 2" key="1">
    <citation type="submission" date="2024-01" db="EMBL/GenBank/DDBJ databases">
        <title>Niabella digestum sp. nov., isolated from waste digestion system.</title>
        <authorList>
            <person name="Zhang L."/>
        </authorList>
    </citation>
    <scope>NUCLEOTIDE SEQUENCE [LARGE SCALE GENOMIC DNA]</scope>
    <source>
        <strain evidence="1 2">A18</strain>
    </source>
</reference>
<protein>
    <submittedName>
        <fullName evidence="1">Uncharacterized protein</fullName>
    </submittedName>
</protein>
<evidence type="ECO:0000313" key="1">
    <source>
        <dbReference type="EMBL" id="MEE6187288.1"/>
    </source>
</evidence>
<sequence>MNKSPAIKILAAIIIVCIIGSCRQHTRHVEPAFYYWKSQFQLSGFERLRLDSLQVSTLYVKLFDVVWDELAQRASPVAKLVVRDTGFLKNINIIPTVFITNEVFYKLDSTAIRVLARNVTSLIKKYQQLYRLTTFKEVQMDCDWTTTTRRKYFYFLEEIKREYSEPELSATIRLHQVKYTGSAGIPPVQKGLLMCYNMGTLQQSDAVNSIISVKEFQQYAGAIDTYPLPLDIGLPLFDWYVLFRDNKYAGLFMSIKPSLLSRFRQTDKNLFEVIEDTLVDGRRLKVGDRLRYENSNIETVQAVASLLNKKLKASRLRVVLYHCDSVTLSKYPSHELESIYRSMQHY</sequence>
<evidence type="ECO:0000313" key="2">
    <source>
        <dbReference type="Proteomes" id="UP001357452"/>
    </source>
</evidence>
<name>A0ABU7RH19_9BACT</name>
<keyword evidence="2" id="KW-1185">Reference proteome</keyword>